<protein>
    <submittedName>
        <fullName evidence="1">Uncharacterized protein</fullName>
    </submittedName>
</protein>
<name>A0ACB8CQS5_DERSI</name>
<keyword evidence="2" id="KW-1185">Reference proteome</keyword>
<dbReference type="EMBL" id="CM023474">
    <property type="protein sequence ID" value="KAH7949372.1"/>
    <property type="molecule type" value="Genomic_DNA"/>
</dbReference>
<sequence>MVNEATTIVEPLHATSGGPEEERMDQTTEPPRRGPRRTRDAAKRNTTGRRLPTRRKHGLQKTLPTRPSTRERGVEATQDRPYRWFTLRASFRIKRLLLKPRSIQRVAMPIVAAVAIVGLIVAAVVAALLVKAHGTARGGASLEPSPMDSNATTDTATTTDMATSGCPPIANLPQGAVVITTSVGRVVGSTVTAAGDVALHRWLGVPYASSPEGERRFAKPEPLNASDPCEVVMAVEPRPPCAQWNRSSGGVVGSEACLHVNVWAPAETSANRTKRPLVLAATGDWFQRATNNLPEWEDLAAQGNTRP</sequence>
<reference evidence="1" key="1">
    <citation type="submission" date="2020-05" db="EMBL/GenBank/DDBJ databases">
        <title>Large-scale comparative analyses of tick genomes elucidate their genetic diversity and vector capacities.</title>
        <authorList>
            <person name="Jia N."/>
            <person name="Wang J."/>
            <person name="Shi W."/>
            <person name="Du L."/>
            <person name="Sun Y."/>
            <person name="Zhan W."/>
            <person name="Jiang J."/>
            <person name="Wang Q."/>
            <person name="Zhang B."/>
            <person name="Ji P."/>
            <person name="Sakyi L.B."/>
            <person name="Cui X."/>
            <person name="Yuan T."/>
            <person name="Jiang B."/>
            <person name="Yang W."/>
            <person name="Lam T.T.-Y."/>
            <person name="Chang Q."/>
            <person name="Ding S."/>
            <person name="Wang X."/>
            <person name="Zhu J."/>
            <person name="Ruan X."/>
            <person name="Zhao L."/>
            <person name="Wei J."/>
            <person name="Que T."/>
            <person name="Du C."/>
            <person name="Cheng J."/>
            <person name="Dai P."/>
            <person name="Han X."/>
            <person name="Huang E."/>
            <person name="Gao Y."/>
            <person name="Liu J."/>
            <person name="Shao H."/>
            <person name="Ye R."/>
            <person name="Li L."/>
            <person name="Wei W."/>
            <person name="Wang X."/>
            <person name="Wang C."/>
            <person name="Yang T."/>
            <person name="Huo Q."/>
            <person name="Li W."/>
            <person name="Guo W."/>
            <person name="Chen H."/>
            <person name="Zhou L."/>
            <person name="Ni X."/>
            <person name="Tian J."/>
            <person name="Zhou Y."/>
            <person name="Sheng Y."/>
            <person name="Liu T."/>
            <person name="Pan Y."/>
            <person name="Xia L."/>
            <person name="Li J."/>
            <person name="Zhao F."/>
            <person name="Cao W."/>
        </authorList>
    </citation>
    <scope>NUCLEOTIDE SEQUENCE</scope>
    <source>
        <strain evidence="1">Dsil-2018</strain>
    </source>
</reference>
<evidence type="ECO:0000313" key="1">
    <source>
        <dbReference type="EMBL" id="KAH7949372.1"/>
    </source>
</evidence>
<dbReference type="Proteomes" id="UP000821865">
    <property type="component" value="Chromosome 5"/>
</dbReference>
<comment type="caution">
    <text evidence="1">The sequence shown here is derived from an EMBL/GenBank/DDBJ whole genome shotgun (WGS) entry which is preliminary data.</text>
</comment>
<evidence type="ECO:0000313" key="2">
    <source>
        <dbReference type="Proteomes" id="UP000821865"/>
    </source>
</evidence>
<gene>
    <name evidence="1" type="ORF">HPB49_008440</name>
</gene>
<proteinExistence type="predicted"/>
<organism evidence="1 2">
    <name type="scientific">Dermacentor silvarum</name>
    <name type="common">Tick</name>
    <dbReference type="NCBI Taxonomy" id="543639"/>
    <lineage>
        <taxon>Eukaryota</taxon>
        <taxon>Metazoa</taxon>
        <taxon>Ecdysozoa</taxon>
        <taxon>Arthropoda</taxon>
        <taxon>Chelicerata</taxon>
        <taxon>Arachnida</taxon>
        <taxon>Acari</taxon>
        <taxon>Parasitiformes</taxon>
        <taxon>Ixodida</taxon>
        <taxon>Ixodoidea</taxon>
        <taxon>Ixodidae</taxon>
        <taxon>Rhipicephalinae</taxon>
        <taxon>Dermacentor</taxon>
    </lineage>
</organism>
<accession>A0ACB8CQS5</accession>